<feature type="transmembrane region" description="Helical" evidence="1">
    <location>
        <begin position="60"/>
        <end position="82"/>
    </location>
</feature>
<keyword evidence="1" id="KW-0812">Transmembrane</keyword>
<dbReference type="OrthoDB" id="9994855at2"/>
<reference evidence="2 3" key="1">
    <citation type="journal article" date="2018" name="Appl. Microbiol. Biotechnol.">
        <title>Co-cultivation of the strictly anaerobic methanogen Methanosarcina barkeri with aerobic methanotrophs in an oxygen-limited membrane bioreactor.</title>
        <authorList>
            <person name="In 't Zandt M.H."/>
            <person name="van den Bosch T.J.M."/>
            <person name="Rijkers R."/>
            <person name="van Kessel M.A.H.J."/>
            <person name="Jetten M.S.M."/>
            <person name="Welte C.U."/>
        </authorList>
    </citation>
    <scope>NUCLEOTIDE SEQUENCE [LARGE SCALE GENOMIC DNA]</scope>
    <source>
        <strain evidence="2 3">DSM 17706</strain>
    </source>
</reference>
<evidence type="ECO:0000256" key="1">
    <source>
        <dbReference type="SAM" id="Phobius"/>
    </source>
</evidence>
<keyword evidence="3" id="KW-1185">Reference proteome</keyword>
<keyword evidence="1" id="KW-1133">Transmembrane helix</keyword>
<evidence type="ECO:0000313" key="2">
    <source>
        <dbReference type="EMBL" id="PWB94752.1"/>
    </source>
</evidence>
<organism evidence="2 3">
    <name type="scientific">Methylosinus sporium</name>
    <dbReference type="NCBI Taxonomy" id="428"/>
    <lineage>
        <taxon>Bacteria</taxon>
        <taxon>Pseudomonadati</taxon>
        <taxon>Pseudomonadota</taxon>
        <taxon>Alphaproteobacteria</taxon>
        <taxon>Hyphomicrobiales</taxon>
        <taxon>Methylocystaceae</taxon>
        <taxon>Methylosinus</taxon>
    </lineage>
</organism>
<dbReference type="RefSeq" id="WP_108916506.1">
    <property type="nucleotide sequence ID" value="NZ_BGJY01000015.1"/>
</dbReference>
<dbReference type="AlphaFoldDB" id="A0A2U1ST31"/>
<comment type="caution">
    <text evidence="2">The sequence shown here is derived from an EMBL/GenBank/DDBJ whole genome shotgun (WGS) entry which is preliminary data.</text>
</comment>
<keyword evidence="1" id="KW-0472">Membrane</keyword>
<name>A0A2U1ST31_METSR</name>
<dbReference type="EMBL" id="PUIV01000006">
    <property type="protein sequence ID" value="PWB94752.1"/>
    <property type="molecule type" value="Genomic_DNA"/>
</dbReference>
<evidence type="ECO:0000313" key="3">
    <source>
        <dbReference type="Proteomes" id="UP000245137"/>
    </source>
</evidence>
<gene>
    <name evidence="2" type="ORF">C5689_06765</name>
</gene>
<evidence type="ECO:0008006" key="4">
    <source>
        <dbReference type="Google" id="ProtNLM"/>
    </source>
</evidence>
<protein>
    <recommendedName>
        <fullName evidence="4">DUF3619 family protein</fullName>
    </recommendedName>
</protein>
<sequence length="107" mass="11304">MEADARAKDEALRKELRASLRVLRSKGADGRPLPPRIAPRLVVVAPQPAADEPLPTALRILVSASLAAVLLLGVSALSDAAAHAMNAMERRSIASLDTSRSHFGFGQ</sequence>
<proteinExistence type="predicted"/>
<dbReference type="Proteomes" id="UP000245137">
    <property type="component" value="Unassembled WGS sequence"/>
</dbReference>
<accession>A0A2U1ST31</accession>